<evidence type="ECO:0000256" key="4">
    <source>
        <dbReference type="ARBA" id="ARBA00023125"/>
    </source>
</evidence>
<dbReference type="InterPro" id="IPR013034">
    <property type="entry name" value="DNA_topo_DNA_db_N_dom1"/>
</dbReference>
<dbReference type="GO" id="GO:0006260">
    <property type="term" value="P:DNA replication"/>
    <property type="evidence" value="ECO:0007669"/>
    <property type="project" value="TreeGrafter"/>
</dbReference>
<feature type="region of interest" description="Disordered" evidence="8">
    <location>
        <begin position="1"/>
        <end position="21"/>
    </location>
</feature>
<dbReference type="CDD" id="cd00659">
    <property type="entry name" value="Topo_IB_C"/>
    <property type="match status" value="1"/>
</dbReference>
<evidence type="ECO:0000256" key="5">
    <source>
        <dbReference type="ARBA" id="ARBA00023235"/>
    </source>
</evidence>
<dbReference type="OrthoDB" id="47179at2759"/>
<keyword evidence="5 6" id="KW-0413">Isomerase</keyword>
<evidence type="ECO:0000256" key="2">
    <source>
        <dbReference type="ARBA" id="ARBA00006645"/>
    </source>
</evidence>
<dbReference type="PRINTS" id="PR00416">
    <property type="entry name" value="EUTPISMRASEI"/>
</dbReference>
<dbReference type="EMBL" id="KZ992934">
    <property type="protein sequence ID" value="RKP06192.1"/>
    <property type="molecule type" value="Genomic_DNA"/>
</dbReference>
<feature type="active site" description="O-(3'-phospho-DNA)-tyrosine intermediate" evidence="6">
    <location>
        <position position="614"/>
    </location>
</feature>
<evidence type="ECO:0000259" key="9">
    <source>
        <dbReference type="SMART" id="SM00435"/>
    </source>
</evidence>
<protein>
    <recommendedName>
        <fullName evidence="7">DNA topoisomerase I</fullName>
        <ecNumber evidence="7">5.6.2.1</ecNumber>
    </recommendedName>
    <alternativeName>
        <fullName evidence="7">DNA topoisomerase 1</fullName>
    </alternativeName>
</protein>
<dbReference type="GO" id="GO:0003677">
    <property type="term" value="F:DNA binding"/>
    <property type="evidence" value="ECO:0007669"/>
    <property type="project" value="UniProtKB-UniRule"/>
</dbReference>
<dbReference type="PANTHER" id="PTHR10290">
    <property type="entry name" value="DNA TOPOISOMERASE I"/>
    <property type="match status" value="1"/>
</dbReference>
<evidence type="ECO:0000256" key="3">
    <source>
        <dbReference type="ARBA" id="ARBA00023029"/>
    </source>
</evidence>
<dbReference type="GO" id="GO:0005694">
    <property type="term" value="C:chromosome"/>
    <property type="evidence" value="ECO:0007669"/>
    <property type="project" value="InterPro"/>
</dbReference>
<feature type="non-terminal residue" evidence="10">
    <location>
        <position position="1"/>
    </location>
</feature>
<dbReference type="PANTHER" id="PTHR10290:SF3">
    <property type="entry name" value="DNA TOPOISOMERASE 1"/>
    <property type="match status" value="1"/>
</dbReference>
<dbReference type="InterPro" id="IPR014727">
    <property type="entry name" value="TopoI_cat_a/b-sub_euk"/>
</dbReference>
<dbReference type="PROSITE" id="PS00176">
    <property type="entry name" value="TOPO_IB_1"/>
    <property type="match status" value="1"/>
</dbReference>
<dbReference type="GO" id="GO:0007059">
    <property type="term" value="P:chromosome segregation"/>
    <property type="evidence" value="ECO:0007669"/>
    <property type="project" value="TreeGrafter"/>
</dbReference>
<keyword evidence="3 6" id="KW-0799">Topoisomerase</keyword>
<dbReference type="PROSITE" id="PS52038">
    <property type="entry name" value="TOPO_IB_2"/>
    <property type="match status" value="1"/>
</dbReference>
<evidence type="ECO:0000256" key="7">
    <source>
        <dbReference type="RuleBase" id="RU365101"/>
    </source>
</evidence>
<sequence length="655" mass="76102">EKGRGKKTKTEANGENGDEDNDEYRWWLEQNRDDSIKWTSLEHHGVLFPPEYEPHGVRMKYNGREIDLEPEAEEVASFFAALLHMDHAKNPVFQENFFRDFQEVLARCKKPTPIKEFAKCDFTPIHEYFERERERKKNLPKEERLALKAEKLAAEEKYSYCMLDGRREKVGNFRVEPPALFRGRGAHPKTGCLKKRVMPEQVTINIGKDATVPPPPAGHQWGGVIHDNTVTWLATWKENINGSVKYVFLAANSSLKGQSDFKKFEKARELKKHIHKIRADYTKDLKDRMMQVRQRATAMYLIDRFALRAGNEKGDDEADTVGCCTLRCEHITLVPPNRVVFDFLGKDSIRYYREVDVDVSVWKNMKIFKKEPKGPNDPLFDRLTTASLNKHLSSLMAGLTAKVFRTFNASLTFQQELGKTPSLATAAEKVLAYNRANREVAVLCNHQRSVPKQHENQMGRMQDKIKAIKYQRWHAKRELIQLTPRIKKTHPTLVEPESDLDDDWCREHETDLVRKEREKAETKITRENEKRLAAKEKPLSKQEESDIRDKADVLAARFKEERKSGKAEMRRNATVEKLEEAISKLTERIIAAKTQMIDRDENKTTSLGTSKINYLDPRITSAWCRKHGVPLEKMFNATLRDKFRWAMDVDGEWEF</sequence>
<dbReference type="FunFam" id="1.10.10.41:FF:000001">
    <property type="entry name" value="DNA topoisomerase I"/>
    <property type="match status" value="1"/>
</dbReference>
<dbReference type="Pfam" id="PF02919">
    <property type="entry name" value="Topoisom_I_N"/>
    <property type="match status" value="1"/>
</dbReference>
<keyword evidence="11" id="KW-1185">Reference proteome</keyword>
<dbReference type="EC" id="5.6.2.1" evidence="7"/>
<dbReference type="Pfam" id="PF01028">
    <property type="entry name" value="Topoisom_I"/>
    <property type="match status" value="1"/>
</dbReference>
<dbReference type="InterPro" id="IPR008336">
    <property type="entry name" value="TopoI_DNA-bd_euk"/>
</dbReference>
<dbReference type="FunFam" id="3.90.15.10:FF:000002">
    <property type="entry name" value="DNA topoisomerase I"/>
    <property type="match status" value="1"/>
</dbReference>
<dbReference type="InterPro" id="IPR013500">
    <property type="entry name" value="TopoI_cat_euk"/>
</dbReference>
<evidence type="ECO:0000313" key="11">
    <source>
        <dbReference type="Proteomes" id="UP000271241"/>
    </source>
</evidence>
<keyword evidence="4 6" id="KW-0238">DNA-binding</keyword>
<dbReference type="Gene3D" id="3.90.15.10">
    <property type="entry name" value="Topoisomerase I, Chain A, domain 3"/>
    <property type="match status" value="1"/>
</dbReference>
<evidence type="ECO:0000256" key="1">
    <source>
        <dbReference type="ARBA" id="ARBA00000213"/>
    </source>
</evidence>
<name>A0A4P9XKB3_9FUNG</name>
<dbReference type="FunFam" id="2.170.11.10:FF:000001">
    <property type="entry name" value="DNA topoisomerase I"/>
    <property type="match status" value="1"/>
</dbReference>
<comment type="catalytic activity">
    <reaction evidence="1 6 7">
        <text>ATP-independent breakage of single-stranded DNA, followed by passage and rejoining.</text>
        <dbReference type="EC" id="5.6.2.1"/>
    </reaction>
</comment>
<feature type="domain" description="DNA topoisomerase I eukaryotic-type" evidence="9">
    <location>
        <begin position="180"/>
        <end position="628"/>
    </location>
</feature>
<feature type="region of interest" description="Disordered" evidence="8">
    <location>
        <begin position="526"/>
        <end position="547"/>
    </location>
</feature>
<dbReference type="Gene3D" id="1.10.132.10">
    <property type="match status" value="1"/>
</dbReference>
<evidence type="ECO:0000256" key="6">
    <source>
        <dbReference type="PROSITE-ProRule" id="PRU01382"/>
    </source>
</evidence>
<feature type="non-terminal residue" evidence="10">
    <location>
        <position position="655"/>
    </location>
</feature>
<dbReference type="InterPro" id="IPR011010">
    <property type="entry name" value="DNA_brk_join_enz"/>
</dbReference>
<comment type="similarity">
    <text evidence="2 6 7">Belongs to the type IB topoisomerase family.</text>
</comment>
<evidence type="ECO:0000256" key="8">
    <source>
        <dbReference type="SAM" id="MobiDB-lite"/>
    </source>
</evidence>
<dbReference type="GO" id="GO:0003917">
    <property type="term" value="F:DNA topoisomerase type I (single strand cut, ATP-independent) activity"/>
    <property type="evidence" value="ECO:0007669"/>
    <property type="project" value="UniProtKB-UniRule"/>
</dbReference>
<organism evidence="10 11">
    <name type="scientific">Thamnocephalis sphaerospora</name>
    <dbReference type="NCBI Taxonomy" id="78915"/>
    <lineage>
        <taxon>Eukaryota</taxon>
        <taxon>Fungi</taxon>
        <taxon>Fungi incertae sedis</taxon>
        <taxon>Zoopagomycota</taxon>
        <taxon>Zoopagomycotina</taxon>
        <taxon>Zoopagomycetes</taxon>
        <taxon>Zoopagales</taxon>
        <taxon>Sigmoideomycetaceae</taxon>
        <taxon>Thamnocephalis</taxon>
    </lineage>
</organism>
<dbReference type="Proteomes" id="UP000271241">
    <property type="component" value="Unassembled WGS sequence"/>
</dbReference>
<dbReference type="InterPro" id="IPR013030">
    <property type="entry name" value="DNA_topo_DNA_db_N_dom2"/>
</dbReference>
<dbReference type="InterPro" id="IPR051062">
    <property type="entry name" value="Topoisomerase_IB"/>
</dbReference>
<dbReference type="Gene3D" id="1.10.10.41">
    <property type="entry name" value="Yeast DNA topoisomerase - domain 1"/>
    <property type="match status" value="1"/>
</dbReference>
<dbReference type="CDD" id="cd00660">
    <property type="entry name" value="Topoisomer_IB_N"/>
    <property type="match status" value="1"/>
</dbReference>
<dbReference type="AlphaFoldDB" id="A0A4P9XKB3"/>
<evidence type="ECO:0000313" key="10">
    <source>
        <dbReference type="EMBL" id="RKP06192.1"/>
    </source>
</evidence>
<gene>
    <name evidence="10" type="ORF">THASP1DRAFT_7692</name>
</gene>
<dbReference type="SMART" id="SM00435">
    <property type="entry name" value="TOPEUc"/>
    <property type="match status" value="1"/>
</dbReference>
<comment type="function">
    <text evidence="7">Releases the supercoiling and torsional tension of DNA introduced during the DNA replication and transcription by transiently cleaving and rejoining one strand of the DNA duplex. Introduces a single-strand break via transesterification at the specific target site 5'-[CT]CCTTp site in duplex DNA. The scissile phosphodiester is attacked by the catalytic tyrosine of the enzyme, resulting in the formation of a DNA-(3'-phosphotyrosyl)-enzyme intermediate and the expulsion of a 5'-OH DNA strand. The free DNA strand then undergoes passage around the unbroken strand thus removing DNA supercoils. Finally, in the religation step, the DNA 5'-OH attacks the covalent intermediate to expel the active-site tyrosine and restore the DNA phosphodiester backbone.</text>
</comment>
<dbReference type="InterPro" id="IPR014711">
    <property type="entry name" value="TopoI_cat_a-hlx-sub_euk"/>
</dbReference>
<dbReference type="SUPFAM" id="SSF56349">
    <property type="entry name" value="DNA breaking-rejoining enzymes"/>
    <property type="match status" value="1"/>
</dbReference>
<proteinExistence type="inferred from homology"/>
<reference evidence="11" key="1">
    <citation type="journal article" date="2018" name="Nat. Microbiol.">
        <title>Leveraging single-cell genomics to expand the fungal tree of life.</title>
        <authorList>
            <person name="Ahrendt S.R."/>
            <person name="Quandt C.A."/>
            <person name="Ciobanu D."/>
            <person name="Clum A."/>
            <person name="Salamov A."/>
            <person name="Andreopoulos B."/>
            <person name="Cheng J.F."/>
            <person name="Woyke T."/>
            <person name="Pelin A."/>
            <person name="Henrissat B."/>
            <person name="Reynolds N.K."/>
            <person name="Benny G.L."/>
            <person name="Smith M.E."/>
            <person name="James T.Y."/>
            <person name="Grigoriev I.V."/>
        </authorList>
    </citation>
    <scope>NUCLEOTIDE SEQUENCE [LARGE SCALE GENOMIC DNA]</scope>
    <source>
        <strain evidence="11">RSA 1356</strain>
    </source>
</reference>
<accession>A0A4P9XKB3</accession>
<dbReference type="InterPro" id="IPR018521">
    <property type="entry name" value="TopoIB_AS"/>
</dbReference>
<dbReference type="GO" id="GO:0006338">
    <property type="term" value="P:chromatin remodeling"/>
    <property type="evidence" value="ECO:0007669"/>
    <property type="project" value="UniProtKB-ARBA"/>
</dbReference>
<dbReference type="STRING" id="78915.A0A4P9XKB3"/>
<dbReference type="InterPro" id="IPR001631">
    <property type="entry name" value="TopoI"/>
</dbReference>
<dbReference type="GO" id="GO:0006265">
    <property type="term" value="P:DNA topological change"/>
    <property type="evidence" value="ECO:0007669"/>
    <property type="project" value="UniProtKB-UniRule"/>
</dbReference>
<dbReference type="Gene3D" id="2.170.11.10">
    <property type="entry name" value="DNA Topoisomerase I, domain 2"/>
    <property type="match status" value="1"/>
</dbReference>
<dbReference type="GO" id="GO:0005730">
    <property type="term" value="C:nucleolus"/>
    <property type="evidence" value="ECO:0007669"/>
    <property type="project" value="TreeGrafter"/>
</dbReference>
<dbReference type="InterPro" id="IPR013499">
    <property type="entry name" value="TopoI_euk"/>
</dbReference>
<dbReference type="InterPro" id="IPR025834">
    <property type="entry name" value="TopoI_C_dom"/>
</dbReference>
<dbReference type="InterPro" id="IPR036202">
    <property type="entry name" value="TopoI_DNA-bd_euk_N_sf"/>
</dbReference>
<dbReference type="SUPFAM" id="SSF56741">
    <property type="entry name" value="Eukaryotic DNA topoisomerase I, N-terminal DNA-binding fragment"/>
    <property type="match status" value="1"/>
</dbReference>
<dbReference type="Pfam" id="PF14370">
    <property type="entry name" value="Topo_C_assoc"/>
    <property type="match status" value="1"/>
</dbReference>